<feature type="domain" description="AbiEi antitoxin N-terminal" evidence="1">
    <location>
        <begin position="10"/>
        <end position="48"/>
    </location>
</feature>
<proteinExistence type="predicted"/>
<organism evidence="2 3">
    <name type="scientific">Brevibacterium paucivorans</name>
    <dbReference type="NCBI Taxonomy" id="170994"/>
    <lineage>
        <taxon>Bacteria</taxon>
        <taxon>Bacillati</taxon>
        <taxon>Actinomycetota</taxon>
        <taxon>Actinomycetes</taxon>
        <taxon>Micrococcales</taxon>
        <taxon>Brevibacteriaceae</taxon>
        <taxon>Brevibacterium</taxon>
    </lineage>
</organism>
<name>A0ABS2SLC5_9MICO</name>
<dbReference type="EMBL" id="JAFBCP010000001">
    <property type="protein sequence ID" value="MBM7817053.1"/>
    <property type="molecule type" value="Genomic_DNA"/>
</dbReference>
<dbReference type="Pfam" id="PF13338">
    <property type="entry name" value="AbiEi_4"/>
    <property type="match status" value="1"/>
</dbReference>
<dbReference type="Proteomes" id="UP000809290">
    <property type="component" value="Unassembled WGS sequence"/>
</dbReference>
<evidence type="ECO:0000259" key="1">
    <source>
        <dbReference type="Pfam" id="PF13338"/>
    </source>
</evidence>
<protein>
    <submittedName>
        <fullName evidence="2">Transcriptional regulator of viral defense system</fullName>
    </submittedName>
</protein>
<comment type="caution">
    <text evidence="2">The sequence shown here is derived from an EMBL/GenBank/DDBJ whole genome shotgun (WGS) entry which is preliminary data.</text>
</comment>
<accession>A0ABS2SLC5</accession>
<dbReference type="InterPro" id="IPR025159">
    <property type="entry name" value="AbiEi_N"/>
</dbReference>
<keyword evidence="3" id="KW-1185">Reference proteome</keyword>
<reference evidence="2 3" key="1">
    <citation type="submission" date="2021-01" db="EMBL/GenBank/DDBJ databases">
        <title>Sequencing the genomes of 1000 actinobacteria strains.</title>
        <authorList>
            <person name="Klenk H.-P."/>
        </authorList>
    </citation>
    <scope>NUCLEOTIDE SEQUENCE [LARGE SCALE GENOMIC DNA]</scope>
    <source>
        <strain evidence="2 3">DSM 13657</strain>
    </source>
</reference>
<evidence type="ECO:0000313" key="2">
    <source>
        <dbReference type="EMBL" id="MBM7817053.1"/>
    </source>
</evidence>
<evidence type="ECO:0000313" key="3">
    <source>
        <dbReference type="Proteomes" id="UP000809290"/>
    </source>
</evidence>
<dbReference type="RefSeq" id="WP_204515699.1">
    <property type="nucleotide sequence ID" value="NZ_JAFBCP010000001.1"/>
</dbReference>
<sequence length="195" mass="21696">MIDVTAINLAPVFTLEQARVAGLRKDEVYDLLAAEEIERVGRGVYLYPGMLDERFVSLAAATALRSEATMCLTSALANHDLTDVIPFDTDIALPRGTRHPAGFDHVTWHSFATDTFTLGRETHRVAPGVTLAIYSPERTIIDCFRLMHHLGGAIAYEALRRWLRRTGSTPGRLLRMADAFPKAKPRLRLALEVLL</sequence>
<gene>
    <name evidence="2" type="ORF">JOE56_001747</name>
</gene>